<dbReference type="PANTHER" id="PTHR36849">
    <property type="entry name" value="CYTOPLASMIC PROTEIN-RELATED"/>
    <property type="match status" value="1"/>
</dbReference>
<protein>
    <recommendedName>
        <fullName evidence="3">MarR family transcriptional regulator</fullName>
    </recommendedName>
</protein>
<gene>
    <name evidence="1" type="ORF">B1806_11795</name>
</gene>
<accession>A0A4S3KKR5</accession>
<dbReference type="AlphaFoldDB" id="A0A4S3KKR5"/>
<comment type="caution">
    <text evidence="1">The sequence shown here is derived from an EMBL/GenBank/DDBJ whole genome shotgun (WGS) entry which is preliminary data.</text>
</comment>
<dbReference type="Proteomes" id="UP000307749">
    <property type="component" value="Unassembled WGS sequence"/>
</dbReference>
<evidence type="ECO:0000313" key="1">
    <source>
        <dbReference type="EMBL" id="THD09260.1"/>
    </source>
</evidence>
<keyword evidence="2" id="KW-1185">Reference proteome</keyword>
<dbReference type="EMBL" id="MWQO01000041">
    <property type="protein sequence ID" value="THD09260.1"/>
    <property type="molecule type" value="Genomic_DNA"/>
</dbReference>
<reference evidence="1 2" key="1">
    <citation type="submission" date="2017-02" db="EMBL/GenBank/DDBJ databases">
        <title>Whole genome sequencing of Metallibacterium scheffleri DSM 24874 (T).</title>
        <authorList>
            <person name="Kumar S."/>
            <person name="Patil P."/>
            <person name="Patil P.B."/>
        </authorList>
    </citation>
    <scope>NUCLEOTIDE SEQUENCE [LARGE SCALE GENOMIC DNA]</scope>
    <source>
        <strain evidence="1 2">DSM 24874</strain>
    </source>
</reference>
<dbReference type="PANTHER" id="PTHR36849:SF1">
    <property type="entry name" value="CYTOPLASMIC PROTEIN"/>
    <property type="match status" value="1"/>
</dbReference>
<sequence>MAMKVEIENAYIHAPMRGGYRVLVDRLWPRGRSKARLALDAWARDLAPSTPLRQWFAHDPARWDEFRARYRAELRAPGQTARLRALLGAAGDGPLRLIHAAHDAEHNHALVLCTRLRRLAAAARRADRG</sequence>
<organism evidence="1 2">
    <name type="scientific">Metallibacterium scheffleri</name>
    <dbReference type="NCBI Taxonomy" id="993689"/>
    <lineage>
        <taxon>Bacteria</taxon>
        <taxon>Pseudomonadati</taxon>
        <taxon>Pseudomonadota</taxon>
        <taxon>Gammaproteobacteria</taxon>
        <taxon>Lysobacterales</taxon>
        <taxon>Rhodanobacteraceae</taxon>
        <taxon>Metallibacterium</taxon>
    </lineage>
</organism>
<dbReference type="Pfam" id="PF22752">
    <property type="entry name" value="DUF488-N3i"/>
    <property type="match status" value="1"/>
</dbReference>
<proteinExistence type="predicted"/>
<evidence type="ECO:0000313" key="2">
    <source>
        <dbReference type="Proteomes" id="UP000307749"/>
    </source>
</evidence>
<dbReference type="InterPro" id="IPR052552">
    <property type="entry name" value="YeaO-like"/>
</dbReference>
<name>A0A4S3KKR5_9GAMM</name>
<evidence type="ECO:0008006" key="3">
    <source>
        <dbReference type="Google" id="ProtNLM"/>
    </source>
</evidence>
<dbReference type="STRING" id="993689.GCA_002077135_01749"/>